<evidence type="ECO:0000313" key="2">
    <source>
        <dbReference type="Proteomes" id="UP000197156"/>
    </source>
</evidence>
<dbReference type="RefSeq" id="WP_088863686.1">
    <property type="nucleotide sequence ID" value="NZ_CP014854.1"/>
</dbReference>
<dbReference type="InterPro" id="IPR013783">
    <property type="entry name" value="Ig-like_fold"/>
</dbReference>
<dbReference type="GeneID" id="33324986"/>
<dbReference type="OrthoDB" id="102331at2157"/>
<keyword evidence="2" id="KW-1185">Reference proteome</keyword>
<dbReference type="Gene3D" id="2.60.40.10">
    <property type="entry name" value="Immunoglobulins"/>
    <property type="match status" value="1"/>
</dbReference>
<proteinExistence type="predicted"/>
<dbReference type="EMBL" id="CP014854">
    <property type="protein sequence ID" value="ASI99769.1"/>
    <property type="molecule type" value="Genomic_DNA"/>
</dbReference>
<dbReference type="Proteomes" id="UP000197156">
    <property type="component" value="Chromosome"/>
</dbReference>
<reference evidence="1 2" key="1">
    <citation type="submission" date="2016-03" db="EMBL/GenBank/DDBJ databases">
        <title>Complete genome sequence of Thermococcus celer.</title>
        <authorList>
            <person name="Oger P.M."/>
        </authorList>
    </citation>
    <scope>NUCLEOTIDE SEQUENCE [LARGE SCALE GENOMIC DNA]</scope>
    <source>
        <strain evidence="1 2">Vu 13</strain>
    </source>
</reference>
<organism evidence="1 2">
    <name type="scientific">Thermococcus celer Vu 13 = JCM 8558</name>
    <dbReference type="NCBI Taxonomy" id="1293037"/>
    <lineage>
        <taxon>Archaea</taxon>
        <taxon>Methanobacteriati</taxon>
        <taxon>Methanobacteriota</taxon>
        <taxon>Thermococci</taxon>
        <taxon>Thermococcales</taxon>
        <taxon>Thermococcaceae</taxon>
        <taxon>Thermococcus</taxon>
    </lineage>
</organism>
<accession>A0A218P4A6</accession>
<evidence type="ECO:0008006" key="3">
    <source>
        <dbReference type="Google" id="ProtNLM"/>
    </source>
</evidence>
<dbReference type="AlphaFoldDB" id="A0A218P4A6"/>
<name>A0A218P4A6_THECE</name>
<protein>
    <recommendedName>
        <fullName evidence="3">CARDB domain-containing protein</fullName>
    </recommendedName>
</protein>
<gene>
    <name evidence="1" type="ORF">A3L02_09435</name>
</gene>
<evidence type="ECO:0000313" key="1">
    <source>
        <dbReference type="EMBL" id="ASI99769.1"/>
    </source>
</evidence>
<sequence length="1039" mass="114151">MVEVEKGNLTLVPELIQNSRLGADNAANISALIWQALEELKASGVKTYYTAEELREMAQNISGNGLPQETVNALKEQGWTDEQIQALEEYIAQNSGNITEDFNMTAFIGDFSTAFVKVSFKYNHYEAWALEKWKWAQPTKTPATNNKNELINPVLANQWVSFYREYSQGNYQKMEPAIKSLRDQTYDLLKGDWINIHKTPIVIYNNSRLIQLTGRITSVQHIENGGLIFTVTTTYATRDRYVIMENKTTYYWPKALKAYELIGNVYALVKAKNYGNDNTEIDRMLNQKVAELKDALTIVVIYSHVSPIKGPIKPEPIPIKPEPIKPGDPVMLPLDSATSGESYDSSPDSSLTTKVPDEIEALALNPEDSWGRFVIDGVSVEAVDKGTDYARYRVVVRYHVEDNAVSNVKVTFDGTELTDSTSLGFLSPGDSDSVESEVSGYVRGSGEVHVSGTVKVTYTSSSGPVPTSAGSEPTGGTKEMEITKEYSTTIKLDDVIDPNKITVNVIPGETTIHEGDNVVFKVHVFNGNGKALSGTCTLRATYPETSTSVGTVQLNTEISVPAEDWVTETIGTVNYPNSGTFGYSGECDFGNGISKSFSGSVTVVRDDNPDPPAQGALKIVSLTPEPDHARVGDTVWFSVRVKSSYPSTRSLKIKLLIDGELIKTVSGSIDGNSEKTFTLAWKANKLGPVNVITQLLYLNSDEEEKPEDEKNTTVHVSGDNLFGRLVPNVAREVTQGTTVHFDVIVENRGNYPAYDVPIRVYYAYQTPEGEFSDSIVFERSPREIEGGAQYYAFNSIWSDGFNITLSNVGAYYFTLYVNGEIEDDVKITVEPNGSVAAWMECNPEFVSENDDSVTCNFKVKNLGNAPLNFEVTDVYFAGGQIYDSGKSDNFIVPKPRSLDLGPNSLGVFAFTIPINDELQKRIPLDLQDINLGTPVAIKARLHPPGKPVMCVVQMNPRPVTAGDVARDAYHAVKIIKDEVIGTFTDGATAGGYLLRYVGVPPEVGGPIGGAMALYLKLWWDVLHSPVPVYHGDNNQIIGD</sequence>
<dbReference type="KEGG" id="tce:A3L02_09435"/>